<organism evidence="1 2">
    <name type="scientific">Yoonia phaeophyticola</name>
    <dbReference type="NCBI Taxonomy" id="3137369"/>
    <lineage>
        <taxon>Bacteria</taxon>
        <taxon>Pseudomonadati</taxon>
        <taxon>Pseudomonadota</taxon>
        <taxon>Alphaproteobacteria</taxon>
        <taxon>Rhodobacterales</taxon>
        <taxon>Paracoccaceae</taxon>
        <taxon>Yoonia</taxon>
    </lineage>
</organism>
<dbReference type="Gene3D" id="3.40.50.1970">
    <property type="match status" value="1"/>
</dbReference>
<dbReference type="EC" id="1.1.1.1" evidence="1"/>
<keyword evidence="2" id="KW-1185">Reference proteome</keyword>
<dbReference type="PANTHER" id="PTHR11496">
    <property type="entry name" value="ALCOHOL DEHYDROGENASE"/>
    <property type="match status" value="1"/>
</dbReference>
<gene>
    <name evidence="1" type="ORF">AABB29_02560</name>
</gene>
<dbReference type="RefSeq" id="WP_341367664.1">
    <property type="nucleotide sequence ID" value="NZ_CP150951.2"/>
</dbReference>
<name>A0ABZ2V4U1_9RHOB</name>
<dbReference type="PANTHER" id="PTHR11496:SF83">
    <property type="entry name" value="HYDROXYACID-OXOACID TRANSHYDROGENASE, MITOCHONDRIAL"/>
    <property type="match status" value="1"/>
</dbReference>
<evidence type="ECO:0000313" key="1">
    <source>
        <dbReference type="EMBL" id="WZC49554.1"/>
    </source>
</evidence>
<evidence type="ECO:0000313" key="2">
    <source>
        <dbReference type="Proteomes" id="UP001440612"/>
    </source>
</evidence>
<dbReference type="GO" id="GO:0004022">
    <property type="term" value="F:alcohol dehydrogenase (NAD+) activity"/>
    <property type="evidence" value="ECO:0007669"/>
    <property type="project" value="UniProtKB-EC"/>
</dbReference>
<dbReference type="Proteomes" id="UP001440612">
    <property type="component" value="Chromosome"/>
</dbReference>
<accession>A0ABZ2V4U1</accession>
<dbReference type="EMBL" id="CP150951">
    <property type="protein sequence ID" value="WZC49554.1"/>
    <property type="molecule type" value="Genomic_DNA"/>
</dbReference>
<dbReference type="SUPFAM" id="SSF56796">
    <property type="entry name" value="Dehydroquinate synthase-like"/>
    <property type="match status" value="1"/>
</dbReference>
<dbReference type="InterPro" id="IPR039697">
    <property type="entry name" value="Alcohol_dehydrogenase_Fe"/>
</dbReference>
<sequence>MTLITFQSRIHFATDVLEEALRAELEESEHRRVLVIHDQKQPDAQLLERVYISLPDNVSREVVAIAPDHSKVVTGELGLVHETNERVDVIIALGSARAIGHARKCRQLFAQSRMASLPQEERRTQRTQAYLPDFFAIPGVDGMPDPCLSGGATASFKTSPPNVIICDPSVIAKSTETDIANAFAKTLGRCLGTFAGSNFNPLADGMAAEGLRRLAMILPQVYENQTAHPLMRDLMAASLIGSISQQKGPGLVEAIANALTLLTQNDVDTGSLQRILMPRLLHDLQLISRHDEALILRLLDAEDDASLSRSIEEILDPLPLNRSLRDMGLALSDVQKAITAAQDRIHMPGPVAKQIQTIVEDVF</sequence>
<proteinExistence type="predicted"/>
<protein>
    <submittedName>
        <fullName evidence="1">Iron-containing alcohol dehydrogenase</fullName>
        <ecNumber evidence="1">1.1.1.1</ecNumber>
    </submittedName>
</protein>
<reference evidence="2" key="1">
    <citation type="submission" date="2024-04" db="EMBL/GenBank/DDBJ databases">
        <title>Phylogenomic analyses of a clade within the roseobacter group suggest taxonomic reassignments of species of the genera Aestuariivita, Citreicella, Loktanella, Nautella, Pelagibaca, Ruegeria, Thalassobius, Thiobacimonas and Tropicibacter, and the proposal o.</title>
        <authorList>
            <person name="Jeon C.O."/>
        </authorList>
    </citation>
    <scope>NUCLEOTIDE SEQUENCE [LARGE SCALE GENOMIC DNA]</scope>
    <source>
        <strain evidence="2">BS5-3</strain>
    </source>
</reference>
<dbReference type="Gene3D" id="1.20.1090.10">
    <property type="entry name" value="Dehydroquinate synthase-like - alpha domain"/>
    <property type="match status" value="1"/>
</dbReference>
<keyword evidence="1" id="KW-0560">Oxidoreductase</keyword>